<dbReference type="Proteomes" id="UP000007844">
    <property type="component" value="Chromosome"/>
</dbReference>
<dbReference type="GO" id="GO:0004810">
    <property type="term" value="F:CCA tRNA nucleotidyltransferase activity"/>
    <property type="evidence" value="ECO:0007669"/>
    <property type="project" value="InterPro"/>
</dbReference>
<evidence type="ECO:0000256" key="2">
    <source>
        <dbReference type="ARBA" id="ARBA00022840"/>
    </source>
</evidence>
<evidence type="ECO:0000259" key="3">
    <source>
        <dbReference type="Pfam" id="PF02568"/>
    </source>
</evidence>
<dbReference type="EMBL" id="CP003221">
    <property type="protein sequence ID" value="EGJ50399.1"/>
    <property type="molecule type" value="Genomic_DNA"/>
</dbReference>
<dbReference type="eggNOG" id="COG0301">
    <property type="taxonomic scope" value="Bacteria"/>
</dbReference>
<proteinExistence type="predicted"/>
<protein>
    <recommendedName>
        <fullName evidence="3">Thil AANH domain-containing protein</fullName>
    </recommendedName>
</protein>
<keyword evidence="1" id="KW-0547">Nucleotide-binding</keyword>
<dbReference type="HOGENOM" id="CLU_053822_0_0_7"/>
<sequence>MTCKNEKHYDALALFSGGLDSILSVKVLQAQGLSVLALHFVSPFYGTPDKVGFWRREYGIDVRPVVLERDYLRTVLLSPKHGYGKCLNPCVDCHAYMVRMAKALMPAYGARIIITGEVVGQRPMSQRRDAMNSVRKDAAAEDVLLRPLSAKVMEPSEVEKRGLVDRERLYGFSGRSRVAQMELAAELGITKIPTPAGGCMLTEIAPSARYLKVLRAIADPGPEDFELCNQGRVYWADGHMLVVGRNKIGNERLRALVQDTDLLFDLRDYPSPVTIGRQFPGKPWPEEVMRDAATFAASFSPKALREAPGQAVVVAVTCGGTTREFSVLPSRVTPLGWAEPRWEDVRAERKELVTV</sequence>
<evidence type="ECO:0000313" key="4">
    <source>
        <dbReference type="EMBL" id="EGJ50399.1"/>
    </source>
</evidence>
<feature type="domain" description="Thil AANH" evidence="3">
    <location>
        <begin position="10"/>
        <end position="148"/>
    </location>
</feature>
<reference evidence="4 5" key="1">
    <citation type="journal article" date="2011" name="J. Bacteriol.">
        <title>Genome sequence of the mercury-methylating and pleomorphic Desulfovibrio africanus Strain Walvis Bay.</title>
        <authorList>
            <person name="Brown S.D."/>
            <person name="Wall J.D."/>
            <person name="Kucken A.M."/>
            <person name="Gilmour C.C."/>
            <person name="Podar M."/>
            <person name="Brandt C.C."/>
            <person name="Teshima H."/>
            <person name="Detter J.C."/>
            <person name="Han C.S."/>
            <person name="Land M.L."/>
            <person name="Lucas S."/>
            <person name="Han J."/>
            <person name="Pennacchio L."/>
            <person name="Nolan M."/>
            <person name="Pitluck S."/>
            <person name="Woyke T."/>
            <person name="Goodwin L."/>
            <person name="Palumbo A.V."/>
            <person name="Elias D.A."/>
        </authorList>
    </citation>
    <scope>NUCLEOTIDE SEQUENCE [LARGE SCALE GENOMIC DNA]</scope>
    <source>
        <strain evidence="4 5">Walvis Bay</strain>
    </source>
</reference>
<evidence type="ECO:0000256" key="1">
    <source>
        <dbReference type="ARBA" id="ARBA00022741"/>
    </source>
</evidence>
<dbReference type="PANTHER" id="PTHR11933">
    <property type="entry name" value="TRNA 5-METHYLAMINOMETHYL-2-THIOURIDYLATE -METHYLTRANSFERASE"/>
    <property type="match status" value="1"/>
</dbReference>
<dbReference type="eggNOG" id="COG1293">
    <property type="taxonomic scope" value="Bacteria"/>
</dbReference>
<dbReference type="GO" id="GO:0005524">
    <property type="term" value="F:ATP binding"/>
    <property type="evidence" value="ECO:0007669"/>
    <property type="project" value="UniProtKB-KW"/>
</dbReference>
<dbReference type="STRING" id="690850.Desaf_2070"/>
<dbReference type="RefSeq" id="WP_014260144.1">
    <property type="nucleotide sequence ID" value="NC_016629.1"/>
</dbReference>
<organism evidence="4 5">
    <name type="scientific">Desulfocurvibacter africanus subsp. africanus str. Walvis Bay</name>
    <dbReference type="NCBI Taxonomy" id="690850"/>
    <lineage>
        <taxon>Bacteria</taxon>
        <taxon>Pseudomonadati</taxon>
        <taxon>Thermodesulfobacteriota</taxon>
        <taxon>Desulfovibrionia</taxon>
        <taxon>Desulfovibrionales</taxon>
        <taxon>Desulfovibrionaceae</taxon>
        <taxon>Desulfocurvibacter</taxon>
    </lineage>
</organism>
<accession>F3Z3M7</accession>
<dbReference type="Pfam" id="PF02568">
    <property type="entry name" value="ThiI"/>
    <property type="match status" value="1"/>
</dbReference>
<dbReference type="SUPFAM" id="SSF52402">
    <property type="entry name" value="Adenine nucleotide alpha hydrolases-like"/>
    <property type="match status" value="1"/>
</dbReference>
<dbReference type="Gene3D" id="3.40.50.620">
    <property type="entry name" value="HUPs"/>
    <property type="match status" value="1"/>
</dbReference>
<dbReference type="PANTHER" id="PTHR11933:SF6">
    <property type="entry name" value="THIL AANH DOMAIN-CONTAINING PROTEIN"/>
    <property type="match status" value="1"/>
</dbReference>
<name>F3Z3M7_DESAF</name>
<dbReference type="InterPro" id="IPR014729">
    <property type="entry name" value="Rossmann-like_a/b/a_fold"/>
</dbReference>
<evidence type="ECO:0000313" key="5">
    <source>
        <dbReference type="Proteomes" id="UP000007844"/>
    </source>
</evidence>
<dbReference type="AlphaFoldDB" id="F3Z3M7"/>
<dbReference type="KEGG" id="daf:Desaf_2070"/>
<dbReference type="InterPro" id="IPR020536">
    <property type="entry name" value="ThiI_AANH"/>
</dbReference>
<keyword evidence="5" id="KW-1185">Reference proteome</keyword>
<keyword evidence="2" id="KW-0067">ATP-binding</keyword>
<gene>
    <name evidence="4" type="ORF">Desaf_2070</name>
</gene>